<sequence length="519" mass="60305">MTSSNWTAQLSLWQEIVSQFHGGSRPLDQHYDFMRTRFDELDAEGFIWSRESILDTFLQLGLSARTHGASLSVNNVTEPHLSQGVEISSDEVQEVIHNDQLQHQSRRVGLMDLPIEIFYEILAQIYHLPSNLVHDRRAQAEVNITGPGDMAPYWTYLYRDSPILSPTQSFSLTSREIYRRCKPWLWQRLIFPTAFPAPVNLWTKDILLKQGSHVQSLSLRLSENCYKPPGEFMHYDPFYDNLAMECNPDLEPISPQNVKDLIVSKDQPTLDGSFGFKLSKLKYLSRLELEDVGYVDESWCLRDWPEKITDLEIIRCADLKPSAVQRIVHHIAPHLTSLTLYFGYGSDDRWEMEPSWNPASHLSFPSLTDLKLSTRDPYFLASFQDCKSLRYLEWPCKTLKHVRVLKNNLLEATWPQIKRLEGRGYRLSLSDLPNQEIEDELRLLENCCRQMNVQAIIRRPVNQQTYARLTFISLLFPSCMSETKKLILTPGTIHRVLLIQAEAQSQKIIFIHLINRNWK</sequence>
<dbReference type="VEuPathDB" id="FungiDB:MELLADRAFT_88840"/>
<dbReference type="EMBL" id="GL883118">
    <property type="protein sequence ID" value="EGG04450.1"/>
    <property type="molecule type" value="Genomic_DNA"/>
</dbReference>
<dbReference type="GeneID" id="18935007"/>
<accession>F4RT62</accession>
<dbReference type="HOGENOM" id="CLU_038719_0_0_1"/>
<protein>
    <submittedName>
        <fullName evidence="1">Uncharacterized protein</fullName>
    </submittedName>
</protein>
<name>F4RT62_MELLP</name>
<organism evidence="2">
    <name type="scientific">Melampsora larici-populina (strain 98AG31 / pathotype 3-4-7)</name>
    <name type="common">Poplar leaf rust fungus</name>
    <dbReference type="NCBI Taxonomy" id="747676"/>
    <lineage>
        <taxon>Eukaryota</taxon>
        <taxon>Fungi</taxon>
        <taxon>Dikarya</taxon>
        <taxon>Basidiomycota</taxon>
        <taxon>Pucciniomycotina</taxon>
        <taxon>Pucciniomycetes</taxon>
        <taxon>Pucciniales</taxon>
        <taxon>Melampsoraceae</taxon>
        <taxon>Melampsora</taxon>
    </lineage>
</organism>
<dbReference type="AlphaFoldDB" id="F4RT62"/>
<dbReference type="Proteomes" id="UP000001072">
    <property type="component" value="Unassembled WGS sequence"/>
</dbReference>
<evidence type="ECO:0000313" key="2">
    <source>
        <dbReference type="Proteomes" id="UP000001072"/>
    </source>
</evidence>
<gene>
    <name evidence="1" type="ORF">MELLADRAFT_88840</name>
</gene>
<reference evidence="2" key="1">
    <citation type="journal article" date="2011" name="Proc. Natl. Acad. Sci. U.S.A.">
        <title>Obligate biotrophy features unraveled by the genomic analysis of rust fungi.</title>
        <authorList>
            <person name="Duplessis S."/>
            <person name="Cuomo C.A."/>
            <person name="Lin Y.-C."/>
            <person name="Aerts A."/>
            <person name="Tisserant E."/>
            <person name="Veneault-Fourrey C."/>
            <person name="Joly D.L."/>
            <person name="Hacquard S."/>
            <person name="Amselem J."/>
            <person name="Cantarel B.L."/>
            <person name="Chiu R."/>
            <person name="Coutinho P.M."/>
            <person name="Feau N."/>
            <person name="Field M."/>
            <person name="Frey P."/>
            <person name="Gelhaye E."/>
            <person name="Goldberg J."/>
            <person name="Grabherr M.G."/>
            <person name="Kodira C.D."/>
            <person name="Kohler A."/>
            <person name="Kuees U."/>
            <person name="Lindquist E.A."/>
            <person name="Lucas S.M."/>
            <person name="Mago R."/>
            <person name="Mauceli E."/>
            <person name="Morin E."/>
            <person name="Murat C."/>
            <person name="Pangilinan J.L."/>
            <person name="Park R."/>
            <person name="Pearson M."/>
            <person name="Quesneville H."/>
            <person name="Rouhier N."/>
            <person name="Sakthikumar S."/>
            <person name="Salamov A.A."/>
            <person name="Schmutz J."/>
            <person name="Selles B."/>
            <person name="Shapiro H."/>
            <person name="Tanguay P."/>
            <person name="Tuskan G.A."/>
            <person name="Henrissat B."/>
            <person name="Van de Peer Y."/>
            <person name="Rouze P."/>
            <person name="Ellis J.G."/>
            <person name="Dodds P.N."/>
            <person name="Schein J.E."/>
            <person name="Zhong S."/>
            <person name="Hamelin R.C."/>
            <person name="Grigoriev I.V."/>
            <person name="Szabo L.J."/>
            <person name="Martin F."/>
        </authorList>
    </citation>
    <scope>NUCLEOTIDE SEQUENCE [LARGE SCALE GENOMIC DNA]</scope>
    <source>
        <strain evidence="2">98AG31 / pathotype 3-4-7</strain>
    </source>
</reference>
<dbReference type="KEGG" id="mlr:MELLADRAFT_88840"/>
<evidence type="ECO:0000313" key="1">
    <source>
        <dbReference type="EMBL" id="EGG04450.1"/>
    </source>
</evidence>
<dbReference type="SUPFAM" id="SSF52047">
    <property type="entry name" value="RNI-like"/>
    <property type="match status" value="1"/>
</dbReference>
<dbReference type="InParanoid" id="F4RT62"/>
<dbReference type="RefSeq" id="XP_007412241.1">
    <property type="nucleotide sequence ID" value="XM_007412179.1"/>
</dbReference>
<keyword evidence="2" id="KW-1185">Reference proteome</keyword>
<proteinExistence type="predicted"/>